<dbReference type="InterPro" id="IPR025241">
    <property type="entry name" value="DUF4190"/>
</dbReference>
<evidence type="ECO:0000313" key="3">
    <source>
        <dbReference type="EMBL" id="TDC86096.1"/>
    </source>
</evidence>
<dbReference type="Proteomes" id="UP000295258">
    <property type="component" value="Unassembled WGS sequence"/>
</dbReference>
<evidence type="ECO:0000259" key="2">
    <source>
        <dbReference type="Pfam" id="PF13828"/>
    </source>
</evidence>
<sequence>MSYPYYGPSSYGPPPQSHPNGTAILVLGILSLVICSILGPFAWVMGNRALREIDESGYYYENRGSIQAGRICGIISSVLMMLTFGFIIFGLGMAFVTGGFESGG</sequence>
<keyword evidence="1" id="KW-1133">Transmembrane helix</keyword>
<name>A0A4R4U8V7_9ACTN</name>
<keyword evidence="1" id="KW-0472">Membrane</keyword>
<accession>A0A4R4U8V7</accession>
<evidence type="ECO:0000256" key="1">
    <source>
        <dbReference type="SAM" id="Phobius"/>
    </source>
</evidence>
<dbReference type="RefSeq" id="WP_132606527.1">
    <property type="nucleotide sequence ID" value="NZ_SMKO01000301.1"/>
</dbReference>
<comment type="caution">
    <text evidence="3">The sequence shown here is derived from an EMBL/GenBank/DDBJ whole genome shotgun (WGS) entry which is preliminary data.</text>
</comment>
<keyword evidence="4" id="KW-1185">Reference proteome</keyword>
<feature type="transmembrane region" description="Helical" evidence="1">
    <location>
        <begin position="20"/>
        <end position="44"/>
    </location>
</feature>
<protein>
    <submittedName>
        <fullName evidence="3">DUF4190 domain-containing protein</fullName>
    </submittedName>
</protein>
<reference evidence="3 4" key="1">
    <citation type="submission" date="2019-03" db="EMBL/GenBank/DDBJ databases">
        <title>Draft genome sequences of novel Actinobacteria.</title>
        <authorList>
            <person name="Sahin N."/>
            <person name="Ay H."/>
            <person name="Saygin H."/>
        </authorList>
    </citation>
    <scope>NUCLEOTIDE SEQUENCE [LARGE SCALE GENOMIC DNA]</scope>
    <source>
        <strain evidence="3 4">KC310</strain>
    </source>
</reference>
<feature type="domain" description="DUF4190" evidence="2">
    <location>
        <begin position="23"/>
        <end position="82"/>
    </location>
</feature>
<keyword evidence="1" id="KW-0812">Transmembrane</keyword>
<dbReference type="EMBL" id="SMKO01000301">
    <property type="protein sequence ID" value="TDC86096.1"/>
    <property type="molecule type" value="Genomic_DNA"/>
</dbReference>
<dbReference type="AlphaFoldDB" id="A0A4R4U8V7"/>
<evidence type="ECO:0000313" key="4">
    <source>
        <dbReference type="Proteomes" id="UP000295258"/>
    </source>
</evidence>
<proteinExistence type="predicted"/>
<feature type="transmembrane region" description="Helical" evidence="1">
    <location>
        <begin position="71"/>
        <end position="96"/>
    </location>
</feature>
<gene>
    <name evidence="3" type="ORF">E1292_48270</name>
</gene>
<dbReference type="Pfam" id="PF13828">
    <property type="entry name" value="DUF4190"/>
    <property type="match status" value="1"/>
</dbReference>
<organism evidence="3 4">
    <name type="scientific">Nonomuraea deserti</name>
    <dbReference type="NCBI Taxonomy" id="1848322"/>
    <lineage>
        <taxon>Bacteria</taxon>
        <taxon>Bacillati</taxon>
        <taxon>Actinomycetota</taxon>
        <taxon>Actinomycetes</taxon>
        <taxon>Streptosporangiales</taxon>
        <taxon>Streptosporangiaceae</taxon>
        <taxon>Nonomuraea</taxon>
    </lineage>
</organism>